<dbReference type="InterPro" id="IPR029277">
    <property type="entry name" value="SVWC_dom"/>
</dbReference>
<comment type="subcellular location">
    <subcellularLocation>
        <location evidence="1">Secreted</location>
    </subcellularLocation>
</comment>
<keyword evidence="2" id="KW-0964">Secreted</keyword>
<evidence type="ECO:0000256" key="3">
    <source>
        <dbReference type="SAM" id="SignalP"/>
    </source>
</evidence>
<sequence length="110" mass="12283">MKLIFLTLIALCLAVHTEGWVGRGKTDADKLKDHPNECWVENIGYFKNGETKRDPNQCAEVKCEGNGEYSITGCIKVNVEDPCTVNDGDLSKPFPDCCFEIKCPEKTVKQ</sequence>
<name>A0AAW1V4T5_9CUCU</name>
<keyword evidence="3" id="KW-0732">Signal</keyword>
<evidence type="ECO:0000259" key="4">
    <source>
        <dbReference type="SMART" id="SM01318"/>
    </source>
</evidence>
<dbReference type="EMBL" id="JARQZJ010000125">
    <property type="protein sequence ID" value="KAK9890254.1"/>
    <property type="molecule type" value="Genomic_DNA"/>
</dbReference>
<dbReference type="Pfam" id="PF15430">
    <property type="entry name" value="SVWC"/>
    <property type="match status" value="1"/>
</dbReference>
<dbReference type="PANTHER" id="PTHR39957">
    <property type="entry name" value="AT09846P1-RELATED"/>
    <property type="match status" value="1"/>
</dbReference>
<dbReference type="PANTHER" id="PTHR39957:SF1">
    <property type="entry name" value="AT09846P1-RELATED"/>
    <property type="match status" value="1"/>
</dbReference>
<feature type="chain" id="PRO_5043340475" description="Single domain-containing protein" evidence="3">
    <location>
        <begin position="20"/>
        <end position="110"/>
    </location>
</feature>
<keyword evidence="6" id="KW-1185">Reference proteome</keyword>
<dbReference type="SMART" id="SM01318">
    <property type="entry name" value="SVWC"/>
    <property type="match status" value="1"/>
</dbReference>
<reference evidence="5 6" key="1">
    <citation type="submission" date="2023-03" db="EMBL/GenBank/DDBJ databases">
        <title>Genome insight into feeding habits of ladybird beetles.</title>
        <authorList>
            <person name="Li H.-S."/>
            <person name="Huang Y.-H."/>
            <person name="Pang H."/>
        </authorList>
    </citation>
    <scope>NUCLEOTIDE SEQUENCE [LARGE SCALE GENOMIC DNA]</scope>
    <source>
        <strain evidence="5">SYSU_2023b</strain>
        <tissue evidence="5">Whole body</tissue>
    </source>
</reference>
<dbReference type="InterPro" id="IPR053308">
    <property type="entry name" value="Vago-like"/>
</dbReference>
<protein>
    <recommendedName>
        <fullName evidence="4">Single domain-containing protein</fullName>
    </recommendedName>
</protein>
<comment type="caution">
    <text evidence="5">The sequence shown here is derived from an EMBL/GenBank/DDBJ whole genome shotgun (WGS) entry which is preliminary data.</text>
</comment>
<accession>A0AAW1V4T5</accession>
<evidence type="ECO:0000256" key="1">
    <source>
        <dbReference type="ARBA" id="ARBA00004613"/>
    </source>
</evidence>
<evidence type="ECO:0000256" key="2">
    <source>
        <dbReference type="ARBA" id="ARBA00022525"/>
    </source>
</evidence>
<feature type="domain" description="Single" evidence="4">
    <location>
        <begin position="38"/>
        <end position="103"/>
    </location>
</feature>
<evidence type="ECO:0000313" key="6">
    <source>
        <dbReference type="Proteomes" id="UP001431783"/>
    </source>
</evidence>
<gene>
    <name evidence="5" type="ORF">WA026_010364</name>
</gene>
<dbReference type="Proteomes" id="UP001431783">
    <property type="component" value="Unassembled WGS sequence"/>
</dbReference>
<dbReference type="GO" id="GO:0005576">
    <property type="term" value="C:extracellular region"/>
    <property type="evidence" value="ECO:0007669"/>
    <property type="project" value="UniProtKB-SubCell"/>
</dbReference>
<evidence type="ECO:0000313" key="5">
    <source>
        <dbReference type="EMBL" id="KAK9890254.1"/>
    </source>
</evidence>
<dbReference type="AlphaFoldDB" id="A0AAW1V4T5"/>
<feature type="signal peptide" evidence="3">
    <location>
        <begin position="1"/>
        <end position="19"/>
    </location>
</feature>
<proteinExistence type="predicted"/>
<organism evidence="5 6">
    <name type="scientific">Henosepilachna vigintioctopunctata</name>
    <dbReference type="NCBI Taxonomy" id="420089"/>
    <lineage>
        <taxon>Eukaryota</taxon>
        <taxon>Metazoa</taxon>
        <taxon>Ecdysozoa</taxon>
        <taxon>Arthropoda</taxon>
        <taxon>Hexapoda</taxon>
        <taxon>Insecta</taxon>
        <taxon>Pterygota</taxon>
        <taxon>Neoptera</taxon>
        <taxon>Endopterygota</taxon>
        <taxon>Coleoptera</taxon>
        <taxon>Polyphaga</taxon>
        <taxon>Cucujiformia</taxon>
        <taxon>Coccinelloidea</taxon>
        <taxon>Coccinellidae</taxon>
        <taxon>Epilachninae</taxon>
        <taxon>Epilachnini</taxon>
        <taxon>Henosepilachna</taxon>
    </lineage>
</organism>